<dbReference type="AlphaFoldDB" id="A0A967BCW2"/>
<name>A0A967BCW2_9RHOB</name>
<dbReference type="EMBL" id="JAAORB010000005">
    <property type="protein sequence ID" value="NHQ73731.1"/>
    <property type="molecule type" value="Genomic_DNA"/>
</dbReference>
<reference evidence="2" key="1">
    <citation type="submission" date="2020-03" db="EMBL/GenBank/DDBJ databases">
        <title>Roseovarius gahaiensis sp. nov., isolated from Gahai Saline Lake, China.</title>
        <authorList>
            <person name="Sun X."/>
        </authorList>
    </citation>
    <scope>NUCLEOTIDE SEQUENCE</scope>
    <source>
        <strain evidence="2">GH877</strain>
    </source>
</reference>
<comment type="caution">
    <text evidence="2">The sequence shown here is derived from an EMBL/GenBank/DDBJ whole genome shotgun (WGS) entry which is preliminary data.</text>
</comment>
<organism evidence="2 3">
    <name type="scientific">Roseovarius gahaiensis</name>
    <dbReference type="NCBI Taxonomy" id="2716691"/>
    <lineage>
        <taxon>Bacteria</taxon>
        <taxon>Pseudomonadati</taxon>
        <taxon>Pseudomonadota</taxon>
        <taxon>Alphaproteobacteria</taxon>
        <taxon>Rhodobacterales</taxon>
        <taxon>Roseobacteraceae</taxon>
        <taxon>Roseovarius</taxon>
    </lineage>
</organism>
<dbReference type="Pfam" id="PF11249">
    <property type="entry name" value="DUF3047"/>
    <property type="match status" value="1"/>
</dbReference>
<evidence type="ECO:0000313" key="2">
    <source>
        <dbReference type="EMBL" id="NHQ73731.1"/>
    </source>
</evidence>
<dbReference type="Proteomes" id="UP000639775">
    <property type="component" value="Unassembled WGS sequence"/>
</dbReference>
<dbReference type="InterPro" id="IPR021409">
    <property type="entry name" value="DUF3047"/>
</dbReference>
<evidence type="ECO:0000313" key="3">
    <source>
        <dbReference type="Proteomes" id="UP000639775"/>
    </source>
</evidence>
<dbReference type="RefSeq" id="WP_167193857.1">
    <property type="nucleotide sequence ID" value="NZ_JAAORB010000005.1"/>
</dbReference>
<feature type="chain" id="PRO_5036878643" evidence="1">
    <location>
        <begin position="21"/>
        <end position="214"/>
    </location>
</feature>
<feature type="signal peptide" evidence="1">
    <location>
        <begin position="1"/>
        <end position="20"/>
    </location>
</feature>
<gene>
    <name evidence="2" type="ORF">HAT86_04520</name>
</gene>
<sequence length="214" mass="22947">MRRFLSAVTIAASIASPVWANAISFDGGWTHQRFSLFSRNDYTQKGGALDMTSDGSVSLLYHALPEQSWGASGAQWAWQVSQSVPPTDLRLKGGDDRNLALYFVFLPKADAERLKGAKITRLLDNDAVRVLIYVWGGAHNRGAMLDSPYLGARGKTVVLRGSGTGEAREAVDLKADYAQAFGGPLTSLVGLAVSGDSDDTDSRIAARISGLTLR</sequence>
<proteinExistence type="predicted"/>
<accession>A0A967BCW2</accession>
<keyword evidence="3" id="KW-1185">Reference proteome</keyword>
<protein>
    <submittedName>
        <fullName evidence="2">DUF3047 domain-containing protein</fullName>
    </submittedName>
</protein>
<evidence type="ECO:0000256" key="1">
    <source>
        <dbReference type="SAM" id="SignalP"/>
    </source>
</evidence>
<keyword evidence="1" id="KW-0732">Signal</keyword>